<evidence type="ECO:0000313" key="1">
    <source>
        <dbReference type="EMBL" id="CAI5444236.1"/>
    </source>
</evidence>
<keyword evidence="2" id="KW-1185">Reference proteome</keyword>
<organism evidence="1 2">
    <name type="scientific">Caenorhabditis angaria</name>
    <dbReference type="NCBI Taxonomy" id="860376"/>
    <lineage>
        <taxon>Eukaryota</taxon>
        <taxon>Metazoa</taxon>
        <taxon>Ecdysozoa</taxon>
        <taxon>Nematoda</taxon>
        <taxon>Chromadorea</taxon>
        <taxon>Rhabditida</taxon>
        <taxon>Rhabditina</taxon>
        <taxon>Rhabditomorpha</taxon>
        <taxon>Rhabditoidea</taxon>
        <taxon>Rhabditidae</taxon>
        <taxon>Peloderinae</taxon>
        <taxon>Caenorhabditis</taxon>
    </lineage>
</organism>
<sequence length="244" mass="28381">MDSLSHINTIRPSRLIDQQNALKSNEWSIEDIGFSNLLLINENEKSLIETVTLPILDKSEAEIVHKLLDGSKNVDFCTWSPIPVRYFWKKIDAIPVLSSASLPHFTLVVNKENAELRNGKTKIIVHFANDKKEVVKKLTDDLRNREQISVWKAERKRVDSNSNSSDEPFWINWTDREKRELKSKGSEQIDGNLSFSTKNRFLVEIKEDFWMVILNSNHKIQSIASTLLEQIWKYFGGQNNNRWI</sequence>
<evidence type="ECO:0000313" key="2">
    <source>
        <dbReference type="Proteomes" id="UP001152747"/>
    </source>
</evidence>
<accession>A0A9P1N1E6</accession>
<gene>
    <name evidence="1" type="ORF">CAMP_LOCUS6873</name>
</gene>
<reference evidence="1" key="1">
    <citation type="submission" date="2022-11" db="EMBL/GenBank/DDBJ databases">
        <authorList>
            <person name="Kikuchi T."/>
        </authorList>
    </citation>
    <scope>NUCLEOTIDE SEQUENCE</scope>
    <source>
        <strain evidence="1">PS1010</strain>
    </source>
</reference>
<dbReference type="OrthoDB" id="5834402at2759"/>
<proteinExistence type="predicted"/>
<dbReference type="Proteomes" id="UP001152747">
    <property type="component" value="Unassembled WGS sequence"/>
</dbReference>
<comment type="caution">
    <text evidence="1">The sequence shown here is derived from an EMBL/GenBank/DDBJ whole genome shotgun (WGS) entry which is preliminary data.</text>
</comment>
<name>A0A9P1N1E6_9PELO</name>
<protein>
    <submittedName>
        <fullName evidence="1">Uncharacterized protein</fullName>
    </submittedName>
</protein>
<dbReference type="AlphaFoldDB" id="A0A9P1N1E6"/>
<dbReference type="EMBL" id="CANHGI010000003">
    <property type="protein sequence ID" value="CAI5444236.1"/>
    <property type="molecule type" value="Genomic_DNA"/>
</dbReference>